<evidence type="ECO:0000256" key="3">
    <source>
        <dbReference type="ARBA" id="ARBA00022729"/>
    </source>
</evidence>
<evidence type="ECO:0000256" key="1">
    <source>
        <dbReference type="ARBA" id="ARBA00004613"/>
    </source>
</evidence>
<dbReference type="GO" id="GO:0001558">
    <property type="term" value="P:regulation of cell growth"/>
    <property type="evidence" value="ECO:0007669"/>
    <property type="project" value="InterPro"/>
</dbReference>
<dbReference type="PANTHER" id="PTHR14186:SF19">
    <property type="entry name" value="INSULIN-LIKE GROWTH FACTOR-BINDING PROTEIN 7"/>
    <property type="match status" value="1"/>
</dbReference>
<gene>
    <name evidence="9" type="ORF">PXEA_LOCUS36305</name>
</gene>
<dbReference type="OrthoDB" id="5985519at2759"/>
<dbReference type="SUPFAM" id="SSF100895">
    <property type="entry name" value="Kazal-type serine protease inhibitors"/>
    <property type="match status" value="1"/>
</dbReference>
<dbReference type="GO" id="GO:0009966">
    <property type="term" value="P:regulation of signal transduction"/>
    <property type="evidence" value="ECO:0007669"/>
    <property type="project" value="TreeGrafter"/>
</dbReference>
<keyword evidence="5" id="KW-0393">Immunoglobulin domain</keyword>
<dbReference type="SUPFAM" id="SSF57184">
    <property type="entry name" value="Growth factor receptor domain"/>
    <property type="match status" value="1"/>
</dbReference>
<dbReference type="Gene3D" id="3.30.60.30">
    <property type="match status" value="1"/>
</dbReference>
<dbReference type="InterPro" id="IPR009030">
    <property type="entry name" value="Growth_fac_rcpt_cys_sf"/>
</dbReference>
<keyword evidence="3 7" id="KW-0732">Signal</keyword>
<comment type="caution">
    <text evidence="9">The sequence shown here is derived from an EMBL/GenBank/DDBJ whole genome shotgun (WGS) entry which is preliminary data.</text>
</comment>
<keyword evidence="2" id="KW-0964">Secreted</keyword>
<accession>A0A448XR86</accession>
<evidence type="ECO:0000313" key="9">
    <source>
        <dbReference type="EMBL" id="VEL42865.1"/>
    </source>
</evidence>
<sequence>MPIASTSPNLPILLWLAVLLVSRADAGWLSNDQSFRSQDSAADLPHRGRLGSQSLGPADELEPCPDRCNTTLCPPITKCNMGLVRDRCGCCSICGLEQDQLCNLEADLVRLMRGGPGVSANAWHGRCGVNLECRERSDVDANIVGQQSICYCLKDGLVCGSNGVTYSSCQMTAVQEAANGTVFMVSQGPCKSGESCQILRLSPLPLCCTNNTIASYSGIFIQLNLI</sequence>
<dbReference type="InterPro" id="IPR036058">
    <property type="entry name" value="Kazal_dom_sf"/>
</dbReference>
<dbReference type="SMART" id="SM00280">
    <property type="entry name" value="KAZAL"/>
    <property type="match status" value="1"/>
</dbReference>
<name>A0A448XR86_9PLAT</name>
<dbReference type="Pfam" id="PF00219">
    <property type="entry name" value="IGFBP"/>
    <property type="match status" value="1"/>
</dbReference>
<dbReference type="EMBL" id="CAAALY010277153">
    <property type="protein sequence ID" value="VEL42865.1"/>
    <property type="molecule type" value="Genomic_DNA"/>
</dbReference>
<evidence type="ECO:0000256" key="6">
    <source>
        <dbReference type="SAM" id="MobiDB-lite"/>
    </source>
</evidence>
<protein>
    <recommendedName>
        <fullName evidence="8">Kazal-like domain-containing protein</fullName>
    </recommendedName>
</protein>
<evidence type="ECO:0000256" key="2">
    <source>
        <dbReference type="ARBA" id="ARBA00022525"/>
    </source>
</evidence>
<keyword evidence="10" id="KW-1185">Reference proteome</keyword>
<keyword evidence="4" id="KW-1015">Disulfide bond</keyword>
<evidence type="ECO:0000256" key="5">
    <source>
        <dbReference type="ARBA" id="ARBA00023319"/>
    </source>
</evidence>
<reference evidence="9" key="1">
    <citation type="submission" date="2018-11" db="EMBL/GenBank/DDBJ databases">
        <authorList>
            <consortium name="Pathogen Informatics"/>
        </authorList>
    </citation>
    <scope>NUCLEOTIDE SEQUENCE</scope>
</reference>
<feature type="chain" id="PRO_5019381909" description="Kazal-like domain-containing protein" evidence="7">
    <location>
        <begin position="27"/>
        <end position="226"/>
    </location>
</feature>
<dbReference type="AlphaFoldDB" id="A0A448XR86"/>
<evidence type="ECO:0000256" key="4">
    <source>
        <dbReference type="ARBA" id="ARBA00023157"/>
    </source>
</evidence>
<dbReference type="CDD" id="cd00104">
    <property type="entry name" value="KAZAL_FS"/>
    <property type="match status" value="1"/>
</dbReference>
<organism evidence="9 10">
    <name type="scientific">Protopolystoma xenopodis</name>
    <dbReference type="NCBI Taxonomy" id="117903"/>
    <lineage>
        <taxon>Eukaryota</taxon>
        <taxon>Metazoa</taxon>
        <taxon>Spiralia</taxon>
        <taxon>Lophotrochozoa</taxon>
        <taxon>Platyhelminthes</taxon>
        <taxon>Monogenea</taxon>
        <taxon>Polyopisthocotylea</taxon>
        <taxon>Polystomatidea</taxon>
        <taxon>Polystomatidae</taxon>
        <taxon>Protopolystoma</taxon>
    </lineage>
</organism>
<dbReference type="PANTHER" id="PTHR14186">
    <property type="entry name" value="INSULIN-LIKE GROWTH FACTOR BINDING PROTEIN-RELATED"/>
    <property type="match status" value="1"/>
</dbReference>
<feature type="domain" description="Kazal-like" evidence="8">
    <location>
        <begin position="149"/>
        <end position="190"/>
    </location>
</feature>
<proteinExistence type="predicted"/>
<comment type="subcellular location">
    <subcellularLocation>
        <location evidence="1">Secreted</location>
    </subcellularLocation>
</comment>
<feature type="region of interest" description="Disordered" evidence="6">
    <location>
        <begin position="39"/>
        <end position="58"/>
    </location>
</feature>
<dbReference type="Proteomes" id="UP000784294">
    <property type="component" value="Unassembled WGS sequence"/>
</dbReference>
<dbReference type="InterPro" id="IPR002350">
    <property type="entry name" value="Kazal_dom"/>
</dbReference>
<dbReference type="Gene3D" id="4.10.40.20">
    <property type="match status" value="1"/>
</dbReference>
<dbReference type="GO" id="GO:0005520">
    <property type="term" value="F:insulin-like growth factor binding"/>
    <property type="evidence" value="ECO:0007669"/>
    <property type="project" value="InterPro"/>
</dbReference>
<dbReference type="InterPro" id="IPR011390">
    <property type="entry name" value="IGFBP_rP_mac25"/>
</dbReference>
<feature type="signal peptide" evidence="7">
    <location>
        <begin position="1"/>
        <end position="26"/>
    </location>
</feature>
<dbReference type="GO" id="GO:0005576">
    <property type="term" value="C:extracellular region"/>
    <property type="evidence" value="ECO:0007669"/>
    <property type="project" value="UniProtKB-SubCell"/>
</dbReference>
<evidence type="ECO:0000259" key="8">
    <source>
        <dbReference type="SMART" id="SM00280"/>
    </source>
</evidence>
<evidence type="ECO:0000256" key="7">
    <source>
        <dbReference type="SAM" id="SignalP"/>
    </source>
</evidence>
<dbReference type="InterPro" id="IPR000867">
    <property type="entry name" value="IGFBP-like"/>
</dbReference>
<evidence type="ECO:0000313" key="10">
    <source>
        <dbReference type="Proteomes" id="UP000784294"/>
    </source>
</evidence>